<proteinExistence type="predicted"/>
<evidence type="ECO:0000256" key="1">
    <source>
        <dbReference type="SAM" id="SignalP"/>
    </source>
</evidence>
<dbReference type="InterPro" id="IPR004352">
    <property type="entry name" value="GH114_TIM-barrel"/>
</dbReference>
<name>A0ABP7SQI7_9BURK</name>
<dbReference type="InterPro" id="IPR016925">
    <property type="entry name" value="UCP029570"/>
</dbReference>
<keyword evidence="3" id="KW-0378">Hydrolase</keyword>
<dbReference type="SUPFAM" id="SSF51445">
    <property type="entry name" value="(Trans)glycosidases"/>
    <property type="match status" value="1"/>
</dbReference>
<sequence length="947" mass="103762">MLVGHGRSIFVATLSFLLFLSLFLSLPAAAQSPSVAFYYGAEPPLVELQAFDIAVVEPDHVTNPAARARSVADGTHTLFAYVSLGEVQPSRSYYKQLPAGALRGDNAAWGSKVIDQAAPGWQPFFLDQVIAPLWQQGWRGFFLDTLDSYQLFARTDAERSRQTGAMVALLREFKRRYPDAKLILNRGFELLPEIAPLTYAVAAESLYQGFDAARNQYGPVSATDREWLLAQMSTVRQKYGLPVIAIDYVDPALPASRDLARSTARQIASQGFIPWVADGGLTSLGIGSIEVMPRTVLILVDNLDLDFHYTSAQRFLGMPLNYLGLRYEFVDMSTQALPEGLLQGRYAGVVSWLNAGVDHPGLASWFKRRISEGVRIAVFDTFGFPVDEQQASALGLRRVSPPRSGRMAIRSRDSAMLDFEVTAQPDRSLVEPLQLLPRHGRSLLTLQDGAGTTFDAVALTGWGGYALSPFTTRNLSAVDQDRWILQPIKFLQAALQLPDMPMPDVTTEGGRRMLMAHIDADGFPSRAELPGTPFAADVLQKQILERYRLPTAMSVIEAEISAQGVRPEQSPQLEAIARRIFALPYVEGASHSYSHPFSWARAMGVVSNRDEATNTDKSYGLPLPGYRFDLRREVQGSMDYINTRLMPANKKASLFLWTGNCVPLASAIAETVNDGFLNMNGGDTSITQSNNSWTAIAAQGVRKSGWYQVFAPNQNENVYTNNWTGPFYGFERVIETYKLTGAPYRFKPVDIYYHAYSASKPASLAALHKVYGWAMAQPFTRVFPSQYARKVLDFEATSIARELASGDLIVRTGSNLRTLRLPPGAVAPSLRDSTGVAGIAPGPSGDYLTLAASQVRLSAKSDQGGVRIQDINGSISSFIRSRDASGEQLQFTATANERIVLTLAQSAACRVSADRKPVTPERGTQRYVLGGDDSLPQSTAVVVRCAA</sequence>
<dbReference type="CDD" id="cd10922">
    <property type="entry name" value="CE4_PelA_like_C"/>
    <property type="match status" value="1"/>
</dbReference>
<dbReference type="InterPro" id="IPR017853">
    <property type="entry name" value="GH"/>
</dbReference>
<dbReference type="PRINTS" id="PR01545">
    <property type="entry name" value="THEMAYE10DUF"/>
</dbReference>
<evidence type="ECO:0000259" key="2">
    <source>
        <dbReference type="Pfam" id="PF03537"/>
    </source>
</evidence>
<dbReference type="RefSeq" id="WP_344761848.1">
    <property type="nucleotide sequence ID" value="NZ_BAAAZE010000005.1"/>
</dbReference>
<dbReference type="InterPro" id="IPR013785">
    <property type="entry name" value="Aldolase_TIM"/>
</dbReference>
<dbReference type="PIRSF" id="PIRSF029570">
    <property type="entry name" value="UCP029570"/>
    <property type="match status" value="1"/>
</dbReference>
<dbReference type="EMBL" id="BAAAZE010000005">
    <property type="protein sequence ID" value="GAA4014987.1"/>
    <property type="molecule type" value="Genomic_DNA"/>
</dbReference>
<evidence type="ECO:0000313" key="3">
    <source>
        <dbReference type="EMBL" id="GAA4014987.1"/>
    </source>
</evidence>
<feature type="domain" description="Glycoside-hydrolase family GH114 TIM-barrel" evidence="2">
    <location>
        <begin position="50"/>
        <end position="281"/>
    </location>
</feature>
<dbReference type="GO" id="GO:0016787">
    <property type="term" value="F:hydrolase activity"/>
    <property type="evidence" value="ECO:0007669"/>
    <property type="project" value="UniProtKB-KW"/>
</dbReference>
<keyword evidence="1" id="KW-0732">Signal</keyword>
<dbReference type="InterPro" id="IPR016062">
    <property type="entry name" value="TM1410-rel"/>
</dbReference>
<feature type="chain" id="PRO_5047203398" evidence="1">
    <location>
        <begin position="31"/>
        <end position="947"/>
    </location>
</feature>
<dbReference type="Pfam" id="PF03537">
    <property type="entry name" value="Glyco_hydro_114"/>
    <property type="match status" value="1"/>
</dbReference>
<reference evidence="4" key="1">
    <citation type="journal article" date="2019" name="Int. J. Syst. Evol. Microbiol.">
        <title>The Global Catalogue of Microorganisms (GCM) 10K type strain sequencing project: providing services to taxonomists for standard genome sequencing and annotation.</title>
        <authorList>
            <consortium name="The Broad Institute Genomics Platform"/>
            <consortium name="The Broad Institute Genome Sequencing Center for Infectious Disease"/>
            <person name="Wu L."/>
            <person name="Ma J."/>
        </authorList>
    </citation>
    <scope>NUCLEOTIDE SEQUENCE [LARGE SCALE GENOMIC DNA]</scope>
    <source>
        <strain evidence="4">JCM 16673</strain>
    </source>
</reference>
<organism evidence="3 4">
    <name type="scientific">Actimicrobium antarcticum</name>
    <dbReference type="NCBI Taxonomy" id="1051899"/>
    <lineage>
        <taxon>Bacteria</taxon>
        <taxon>Pseudomonadati</taxon>
        <taxon>Pseudomonadota</taxon>
        <taxon>Betaproteobacteria</taxon>
        <taxon>Burkholderiales</taxon>
        <taxon>Oxalobacteraceae</taxon>
        <taxon>Actimicrobium</taxon>
    </lineage>
</organism>
<comment type="caution">
    <text evidence="3">The sequence shown here is derived from an EMBL/GenBank/DDBJ whole genome shotgun (WGS) entry which is preliminary data.</text>
</comment>
<dbReference type="Gene3D" id="3.20.20.70">
    <property type="entry name" value="Aldolase class I"/>
    <property type="match status" value="1"/>
</dbReference>
<gene>
    <name evidence="3" type="ORF">GCM10022212_07040</name>
</gene>
<dbReference type="PANTHER" id="PTHR35882">
    <property type="entry name" value="PELA"/>
    <property type="match status" value="1"/>
</dbReference>
<accession>A0ABP7SQI7</accession>
<feature type="signal peptide" evidence="1">
    <location>
        <begin position="1"/>
        <end position="30"/>
    </location>
</feature>
<protein>
    <submittedName>
        <fullName evidence="3">Bifunctional glycoside hydrolase 114/ polysaccharide deacetylase family protein</fullName>
    </submittedName>
</protein>
<dbReference type="Proteomes" id="UP001501353">
    <property type="component" value="Unassembled WGS sequence"/>
</dbReference>
<dbReference type="PANTHER" id="PTHR35882:SF2">
    <property type="entry name" value="PELA"/>
    <property type="match status" value="1"/>
</dbReference>
<evidence type="ECO:0000313" key="4">
    <source>
        <dbReference type="Proteomes" id="UP001501353"/>
    </source>
</evidence>
<keyword evidence="4" id="KW-1185">Reference proteome</keyword>